<dbReference type="Gene3D" id="3.40.640.10">
    <property type="entry name" value="Type I PLP-dependent aspartate aminotransferase-like (Major domain)"/>
    <property type="match status" value="1"/>
</dbReference>
<reference evidence="5 6" key="1">
    <citation type="submission" date="2007-01" db="EMBL/GenBank/DDBJ databases">
        <authorList>
            <person name="Haygood M."/>
            <person name="Podell S."/>
            <person name="Anderson C."/>
            <person name="Hopkinson B."/>
            <person name="Roe K."/>
            <person name="Barbeau K."/>
            <person name="Gaasterland T."/>
            <person name="Ferriera S."/>
            <person name="Johnson J."/>
            <person name="Kravitz S."/>
            <person name="Beeson K."/>
            <person name="Sutton G."/>
            <person name="Rogers Y.-H."/>
            <person name="Friedman R."/>
            <person name="Frazier M."/>
            <person name="Venter J.C."/>
        </authorList>
    </citation>
    <scope>NUCLEOTIDE SEQUENCE [LARGE SCALE GENOMIC DNA]</scope>
    <source>
        <strain evidence="5 6">ATCC 23134</strain>
    </source>
</reference>
<name>A1ZKF1_MICM2</name>
<dbReference type="CDD" id="cd00616">
    <property type="entry name" value="AHBA_syn"/>
    <property type="match status" value="1"/>
</dbReference>
<keyword evidence="5" id="KW-0808">Transferase</keyword>
<dbReference type="PANTHER" id="PTHR30244">
    <property type="entry name" value="TRANSAMINASE"/>
    <property type="match status" value="1"/>
</dbReference>
<dbReference type="Pfam" id="PF01041">
    <property type="entry name" value="DegT_DnrJ_EryC1"/>
    <property type="match status" value="1"/>
</dbReference>
<dbReference type="EMBL" id="AAWS01000012">
    <property type="protein sequence ID" value="EAY29177.1"/>
    <property type="molecule type" value="Genomic_DNA"/>
</dbReference>
<proteinExistence type="inferred from homology"/>
<dbReference type="InterPro" id="IPR000653">
    <property type="entry name" value="DegT/StrS_aminotransferase"/>
</dbReference>
<dbReference type="SUPFAM" id="SSF53383">
    <property type="entry name" value="PLP-dependent transferases"/>
    <property type="match status" value="1"/>
</dbReference>
<dbReference type="AlphaFoldDB" id="A1ZKF1"/>
<dbReference type="PIRSF" id="PIRSF000390">
    <property type="entry name" value="PLP_StrS"/>
    <property type="match status" value="1"/>
</dbReference>
<protein>
    <submittedName>
        <fullName evidence="5">Aminotransferase family protein</fullName>
    </submittedName>
</protein>
<gene>
    <name evidence="5" type="ORF">M23134_02368</name>
</gene>
<dbReference type="Proteomes" id="UP000004095">
    <property type="component" value="Unassembled WGS sequence"/>
</dbReference>
<evidence type="ECO:0000313" key="5">
    <source>
        <dbReference type="EMBL" id="EAY29177.1"/>
    </source>
</evidence>
<feature type="modified residue" description="N6-(pyridoxal phosphate)lysine" evidence="3">
    <location>
        <position position="199"/>
    </location>
</feature>
<accession>A1ZKF1</accession>
<feature type="active site" description="Proton acceptor" evidence="2">
    <location>
        <position position="199"/>
    </location>
</feature>
<organism evidence="5 6">
    <name type="scientific">Microscilla marina ATCC 23134</name>
    <dbReference type="NCBI Taxonomy" id="313606"/>
    <lineage>
        <taxon>Bacteria</taxon>
        <taxon>Pseudomonadati</taxon>
        <taxon>Bacteroidota</taxon>
        <taxon>Cytophagia</taxon>
        <taxon>Cytophagales</taxon>
        <taxon>Microscillaceae</taxon>
        <taxon>Microscilla</taxon>
    </lineage>
</organism>
<dbReference type="InterPro" id="IPR015421">
    <property type="entry name" value="PyrdxlP-dep_Trfase_major"/>
</dbReference>
<dbReference type="PANTHER" id="PTHR30244:SF34">
    <property type="entry name" value="DTDP-4-AMINO-4,6-DIDEOXYGALACTOSE TRANSAMINASE"/>
    <property type="match status" value="1"/>
</dbReference>
<dbReference type="InterPro" id="IPR015422">
    <property type="entry name" value="PyrdxlP-dep_Trfase_small"/>
</dbReference>
<dbReference type="GO" id="GO:0008483">
    <property type="term" value="F:transaminase activity"/>
    <property type="evidence" value="ECO:0007669"/>
    <property type="project" value="UniProtKB-KW"/>
</dbReference>
<comment type="similarity">
    <text evidence="1 4">Belongs to the DegT/DnrJ/EryC1 family.</text>
</comment>
<keyword evidence="3 4" id="KW-0663">Pyridoxal phosphate</keyword>
<keyword evidence="5" id="KW-0032">Aminotransferase</keyword>
<evidence type="ECO:0000256" key="3">
    <source>
        <dbReference type="PIRSR" id="PIRSR000390-2"/>
    </source>
</evidence>
<dbReference type="eggNOG" id="COG0399">
    <property type="taxonomic scope" value="Bacteria"/>
</dbReference>
<dbReference type="InterPro" id="IPR015424">
    <property type="entry name" value="PyrdxlP-dep_Trfase"/>
</dbReference>
<comment type="caution">
    <text evidence="5">The sequence shown here is derived from an EMBL/GenBank/DDBJ whole genome shotgun (WGS) entry which is preliminary data.</text>
</comment>
<keyword evidence="6" id="KW-1185">Reference proteome</keyword>
<evidence type="ECO:0000313" key="6">
    <source>
        <dbReference type="Proteomes" id="UP000004095"/>
    </source>
</evidence>
<evidence type="ECO:0000256" key="4">
    <source>
        <dbReference type="RuleBase" id="RU004508"/>
    </source>
</evidence>
<dbReference type="Gene3D" id="3.90.1150.10">
    <property type="entry name" value="Aspartate Aminotransferase, domain 1"/>
    <property type="match status" value="1"/>
</dbReference>
<evidence type="ECO:0000256" key="2">
    <source>
        <dbReference type="PIRSR" id="PIRSR000390-1"/>
    </source>
</evidence>
<dbReference type="GO" id="GO:0000271">
    <property type="term" value="P:polysaccharide biosynthetic process"/>
    <property type="evidence" value="ECO:0007669"/>
    <property type="project" value="TreeGrafter"/>
</dbReference>
<dbReference type="GO" id="GO:0030170">
    <property type="term" value="F:pyridoxal phosphate binding"/>
    <property type="evidence" value="ECO:0007669"/>
    <property type="project" value="TreeGrafter"/>
</dbReference>
<evidence type="ECO:0000256" key="1">
    <source>
        <dbReference type="ARBA" id="ARBA00037999"/>
    </source>
</evidence>
<sequence length="384" mass="42818">MSILGKIMKSKRIYLSPPDLKGQELEHLQAALQSNWIAPIGPHLDKFEELLSRYLDDLPVVALNSGTAAIHLALRLLGVTEKDEVICPTFTFVATTNPVMYQKATPVLIDSELDTWNMCPVQLERAIEDRLKQGKPKPKAIIIVHLYGQPAQLTQLLAIAQKYEIPVIEDAAEALGSCYNGQKAGTWGHLGVISFNGNKIVTTSAGGALVTRHVSEAKKALFWATQSKDKAPYYQHSEVGYNYRLSNLLAAIGVGQMQQLEEKVAHRRRVFDYYQQNLPADVLSFQPELSGTFSNRWLTCIVLNQQKTSVTPLQLQKALEVENIESRPLWKPMHLQPLLRQCPYYGHTVAEGLFQQGLCLPSGASLQVADLDRIVQVIKRVLSV</sequence>